<dbReference type="Proteomes" id="UP001055879">
    <property type="component" value="Linkage Group LG15"/>
</dbReference>
<reference evidence="2" key="1">
    <citation type="journal article" date="2022" name="Mol. Ecol. Resour.">
        <title>The genomes of chicory, endive, great burdock and yacon provide insights into Asteraceae palaeo-polyploidization history and plant inulin production.</title>
        <authorList>
            <person name="Fan W."/>
            <person name="Wang S."/>
            <person name="Wang H."/>
            <person name="Wang A."/>
            <person name="Jiang F."/>
            <person name="Liu H."/>
            <person name="Zhao H."/>
            <person name="Xu D."/>
            <person name="Zhang Y."/>
        </authorList>
    </citation>
    <scope>NUCLEOTIDE SEQUENCE [LARGE SCALE GENOMIC DNA]</scope>
    <source>
        <strain evidence="2">cv. Niubang</strain>
    </source>
</reference>
<protein>
    <submittedName>
        <fullName evidence="1">Uncharacterized protein</fullName>
    </submittedName>
</protein>
<gene>
    <name evidence="1" type="ORF">L6452_39443</name>
</gene>
<sequence>MQDIHSIGSGGGGGGGGRLFGVGGGGGGDRRLKPHHHHHHHQGHGPQALKCPRCESLNTKFCYYNNYNLSQPRHFCKNCRRYWTKGGVLRNVPVGGGCRKTKRSKTKPSNNNNNRSSVETDVRKSSNSQNSSSDSSSLTANTTAANTTVTTTATVTVTAPVTAAEVLSGVNSTNSAPTMLNFQESSTGFLGIHQSSTQNPSFDPPLLDHSSAENNNIFPEIGTFTGLITTSTSQLPLGFNISADTSPFRLHHTGHIVENSNANQHQWMHTDQTIGDDLKVHETSPLGFMELQNRTSDGGLGTEDWNNGTDQALFDLTGTVDPSYWNQTQWEDHDHDHGHHQLNYLP</sequence>
<reference evidence="1 2" key="2">
    <citation type="journal article" date="2022" name="Mol. Ecol. Resour.">
        <title>The genomes of chicory, endive, great burdock and yacon provide insights into Asteraceae paleo-polyploidization history and plant inulin production.</title>
        <authorList>
            <person name="Fan W."/>
            <person name="Wang S."/>
            <person name="Wang H."/>
            <person name="Wang A."/>
            <person name="Jiang F."/>
            <person name="Liu H."/>
            <person name="Zhao H."/>
            <person name="Xu D."/>
            <person name="Zhang Y."/>
        </authorList>
    </citation>
    <scope>NUCLEOTIDE SEQUENCE [LARGE SCALE GENOMIC DNA]</scope>
    <source>
        <strain evidence="2">cv. Niubang</strain>
    </source>
</reference>
<name>A0ACB8XSB7_ARCLA</name>
<comment type="caution">
    <text evidence="1">The sequence shown here is derived from an EMBL/GenBank/DDBJ whole genome shotgun (WGS) entry which is preliminary data.</text>
</comment>
<proteinExistence type="predicted"/>
<dbReference type="EMBL" id="CM042061">
    <property type="protein sequence ID" value="KAI3673326.1"/>
    <property type="molecule type" value="Genomic_DNA"/>
</dbReference>
<keyword evidence="2" id="KW-1185">Reference proteome</keyword>
<accession>A0ACB8XSB7</accession>
<evidence type="ECO:0000313" key="2">
    <source>
        <dbReference type="Proteomes" id="UP001055879"/>
    </source>
</evidence>
<organism evidence="1 2">
    <name type="scientific">Arctium lappa</name>
    <name type="common">Greater burdock</name>
    <name type="synonym">Lappa major</name>
    <dbReference type="NCBI Taxonomy" id="4217"/>
    <lineage>
        <taxon>Eukaryota</taxon>
        <taxon>Viridiplantae</taxon>
        <taxon>Streptophyta</taxon>
        <taxon>Embryophyta</taxon>
        <taxon>Tracheophyta</taxon>
        <taxon>Spermatophyta</taxon>
        <taxon>Magnoliopsida</taxon>
        <taxon>eudicotyledons</taxon>
        <taxon>Gunneridae</taxon>
        <taxon>Pentapetalae</taxon>
        <taxon>asterids</taxon>
        <taxon>campanulids</taxon>
        <taxon>Asterales</taxon>
        <taxon>Asteraceae</taxon>
        <taxon>Carduoideae</taxon>
        <taxon>Cardueae</taxon>
        <taxon>Arctiinae</taxon>
        <taxon>Arctium</taxon>
    </lineage>
</organism>
<evidence type="ECO:0000313" key="1">
    <source>
        <dbReference type="EMBL" id="KAI3673326.1"/>
    </source>
</evidence>